<name>A0ABQ6C4D9_9BURK</name>
<evidence type="ECO:0000256" key="2">
    <source>
        <dbReference type="ARBA" id="ARBA00022729"/>
    </source>
</evidence>
<evidence type="ECO:0000256" key="3">
    <source>
        <dbReference type="ARBA" id="ARBA00022764"/>
    </source>
</evidence>
<protein>
    <recommendedName>
        <fullName evidence="4">Lipopolysaccharide export system protein LptA</fullName>
    </recommendedName>
</protein>
<gene>
    <name evidence="4 7" type="primary">lptA</name>
    <name evidence="7" type="ORF">GCM10007935_26150</name>
</gene>
<evidence type="ECO:0000256" key="1">
    <source>
        <dbReference type="ARBA" id="ARBA00022448"/>
    </source>
</evidence>
<dbReference type="NCBIfam" id="TIGR03002">
    <property type="entry name" value="outer_YhbN_LptA"/>
    <property type="match status" value="1"/>
</dbReference>
<dbReference type="Pfam" id="PF03968">
    <property type="entry name" value="LptD_N"/>
    <property type="match status" value="1"/>
</dbReference>
<evidence type="ECO:0000313" key="7">
    <source>
        <dbReference type="EMBL" id="GLS15182.1"/>
    </source>
</evidence>
<dbReference type="InterPro" id="IPR005653">
    <property type="entry name" value="OstA-like_N"/>
</dbReference>
<feature type="region of interest" description="Disordered" evidence="5">
    <location>
        <begin position="192"/>
        <end position="220"/>
    </location>
</feature>
<dbReference type="Gene3D" id="2.60.450.10">
    <property type="entry name" value="Lipopolysaccharide (LPS) transport protein A like domain"/>
    <property type="match status" value="1"/>
</dbReference>
<feature type="signal peptide" evidence="4">
    <location>
        <begin position="1"/>
        <end position="39"/>
    </location>
</feature>
<keyword evidence="1 4" id="KW-0813">Transport</keyword>
<reference evidence="8" key="1">
    <citation type="journal article" date="2019" name="Int. J. Syst. Evol. Microbiol.">
        <title>The Global Catalogue of Microorganisms (GCM) 10K type strain sequencing project: providing services to taxonomists for standard genome sequencing and annotation.</title>
        <authorList>
            <consortium name="The Broad Institute Genomics Platform"/>
            <consortium name="The Broad Institute Genome Sequencing Center for Infectious Disease"/>
            <person name="Wu L."/>
            <person name="Ma J."/>
        </authorList>
    </citation>
    <scope>NUCLEOTIDE SEQUENCE [LARGE SCALE GENOMIC DNA]</scope>
    <source>
        <strain evidence="8">NBRC 109341</strain>
    </source>
</reference>
<dbReference type="EMBL" id="BSPB01000021">
    <property type="protein sequence ID" value="GLS15182.1"/>
    <property type="molecule type" value="Genomic_DNA"/>
</dbReference>
<comment type="function">
    <text evidence="4">Involved in the assembly of lipopolysaccharide (LPS). Required for the translocation of LPS from the inner membrane to the outer membrane.</text>
</comment>
<dbReference type="InterPro" id="IPR014340">
    <property type="entry name" value="LptA"/>
</dbReference>
<comment type="subunit">
    <text evidence="4">Component of the lipopolysaccharide transport and assembly complex.</text>
</comment>
<accession>A0ABQ6C4D9</accession>
<keyword evidence="2 4" id="KW-0732">Signal</keyword>
<dbReference type="PANTHER" id="PTHR36504:SF1">
    <property type="entry name" value="LIPOPOLYSACCHARIDE EXPORT SYSTEM PROTEIN LPTA"/>
    <property type="match status" value="1"/>
</dbReference>
<organism evidence="7 8">
    <name type="scientific">Hydrogenophaga electricum</name>
    <dbReference type="NCBI Taxonomy" id="1230953"/>
    <lineage>
        <taxon>Bacteria</taxon>
        <taxon>Pseudomonadati</taxon>
        <taxon>Pseudomonadota</taxon>
        <taxon>Betaproteobacteria</taxon>
        <taxon>Burkholderiales</taxon>
        <taxon>Comamonadaceae</taxon>
        <taxon>Hydrogenophaga</taxon>
    </lineage>
</organism>
<dbReference type="Proteomes" id="UP001156903">
    <property type="component" value="Unassembled WGS sequence"/>
</dbReference>
<evidence type="ECO:0000256" key="5">
    <source>
        <dbReference type="SAM" id="MobiDB-lite"/>
    </source>
</evidence>
<comment type="caution">
    <text evidence="7">The sequence shown here is derived from an EMBL/GenBank/DDBJ whole genome shotgun (WGS) entry which is preliminary data.</text>
</comment>
<keyword evidence="8" id="KW-1185">Reference proteome</keyword>
<proteinExistence type="inferred from homology"/>
<evidence type="ECO:0000313" key="8">
    <source>
        <dbReference type="Proteomes" id="UP001156903"/>
    </source>
</evidence>
<sequence length="220" mass="23733" precursor="true">MNASFVPSPAMPVLQNPRFPIRSLLLALACALPVGAVHAELADKDKPLNIEADSLRYEDAKQLSVFTGKVVATKGTIIMRGARMEVRQDPQGNQFGLLVGGPNALAFFRQKREGVDEWIEGEGERIEYESASETVVFTGKAVMRRYRGTQLNDESSGTQITYSSATEVYTVKGGAAATASNPSGRVRAMLTPIPDEQAKPAPATAPAQLRSTNTLPEQKQ</sequence>
<dbReference type="HAMAP" id="MF_01914">
    <property type="entry name" value="LPS_assembly_LptA"/>
    <property type="match status" value="1"/>
</dbReference>
<feature type="domain" description="Organic solvent tolerance-like N-terminal" evidence="6">
    <location>
        <begin position="49"/>
        <end position="167"/>
    </location>
</feature>
<dbReference type="InterPro" id="IPR052037">
    <property type="entry name" value="LPS_export_LptA"/>
</dbReference>
<comment type="subcellular location">
    <subcellularLocation>
        <location evidence="4">Periplasm</location>
    </subcellularLocation>
</comment>
<comment type="similarity">
    <text evidence="4">Belongs to the LptA family.</text>
</comment>
<evidence type="ECO:0000256" key="4">
    <source>
        <dbReference type="HAMAP-Rule" id="MF_01914"/>
    </source>
</evidence>
<evidence type="ECO:0000259" key="6">
    <source>
        <dbReference type="Pfam" id="PF03968"/>
    </source>
</evidence>
<dbReference type="PANTHER" id="PTHR36504">
    <property type="entry name" value="LIPOPOLYSACCHARIDE EXPORT SYSTEM PROTEIN LPTA"/>
    <property type="match status" value="1"/>
</dbReference>
<feature type="chain" id="PRO_5044940298" description="Lipopolysaccharide export system protein LptA" evidence="4">
    <location>
        <begin position="40"/>
        <end position="220"/>
    </location>
</feature>
<feature type="compositionally biased region" description="Polar residues" evidence="5">
    <location>
        <begin position="209"/>
        <end position="220"/>
    </location>
</feature>
<keyword evidence="3 4" id="KW-0574">Periplasm</keyword>